<evidence type="ECO:0000256" key="4">
    <source>
        <dbReference type="ARBA" id="ARBA00022989"/>
    </source>
</evidence>
<feature type="transmembrane region" description="Helical" evidence="6">
    <location>
        <begin position="179"/>
        <end position="197"/>
    </location>
</feature>
<feature type="transmembrane region" description="Helical" evidence="6">
    <location>
        <begin position="144"/>
        <end position="172"/>
    </location>
</feature>
<dbReference type="InterPro" id="IPR051598">
    <property type="entry name" value="TSUP/Inactive_protease-like"/>
</dbReference>
<dbReference type="InterPro" id="IPR002781">
    <property type="entry name" value="TM_pro_TauE-like"/>
</dbReference>
<keyword evidence="3 6" id="KW-0812">Transmembrane</keyword>
<dbReference type="PANTHER" id="PTHR43701">
    <property type="entry name" value="MEMBRANE TRANSPORTER PROTEIN MJ0441-RELATED"/>
    <property type="match status" value="1"/>
</dbReference>
<keyword evidence="6" id="KW-1003">Cell membrane</keyword>
<dbReference type="Proteomes" id="UP000275076">
    <property type="component" value="Unassembled WGS sequence"/>
</dbReference>
<evidence type="ECO:0000256" key="5">
    <source>
        <dbReference type="ARBA" id="ARBA00023136"/>
    </source>
</evidence>
<name>A0A3R9QLL0_9BACI</name>
<keyword evidence="4 6" id="KW-1133">Transmembrane helix</keyword>
<comment type="caution">
    <text evidence="7">The sequence shown here is derived from an EMBL/GenBank/DDBJ whole genome shotgun (WGS) entry which is preliminary data.</text>
</comment>
<feature type="transmembrane region" description="Helical" evidence="6">
    <location>
        <begin position="6"/>
        <end position="34"/>
    </location>
</feature>
<feature type="transmembrane region" description="Helical" evidence="6">
    <location>
        <begin position="103"/>
        <end position="124"/>
    </location>
</feature>
<accession>A0A3R9QLL0</accession>
<keyword evidence="5 6" id="KW-0472">Membrane</keyword>
<keyword evidence="8" id="KW-1185">Reference proteome</keyword>
<protein>
    <recommendedName>
        <fullName evidence="6">Probable membrane transporter protein</fullName>
    </recommendedName>
</protein>
<gene>
    <name evidence="7" type="ORF">D7Z54_09375</name>
</gene>
<comment type="similarity">
    <text evidence="2 6">Belongs to the 4-toluene sulfonate uptake permease (TSUP) (TC 2.A.102) family.</text>
</comment>
<evidence type="ECO:0000256" key="3">
    <source>
        <dbReference type="ARBA" id="ARBA00022692"/>
    </source>
</evidence>
<dbReference type="GO" id="GO:0005886">
    <property type="term" value="C:plasma membrane"/>
    <property type="evidence" value="ECO:0007669"/>
    <property type="project" value="UniProtKB-SubCell"/>
</dbReference>
<evidence type="ECO:0000313" key="8">
    <source>
        <dbReference type="Proteomes" id="UP000275076"/>
    </source>
</evidence>
<feature type="transmembrane region" description="Helical" evidence="6">
    <location>
        <begin position="203"/>
        <end position="222"/>
    </location>
</feature>
<proteinExistence type="inferred from homology"/>
<sequence length="255" mass="27258">MLITMFIIGLISGVITGLLSVGGGIILIFSLILIPPLFTQKNLSMLDIASFSIMQAFFSTLSGSLFYIREKLIDTGIVLYLGVPSFFGGIIGVIVAHQSTTDFWLRIIFALMAVSAAIVMQIPYVTNEDKPYTFSLKSYVLSVMGGLMIGGLGGLIGLAAGFIFVPVLIFFYHVPIKKAIGTSLVTCLLLATGSLLAKISITTVSFDLGFALIIGGVIGAQIGGRLNKQLSSIVLKRITAYSILLVSVKLIYDLF</sequence>
<dbReference type="OrthoDB" id="2866437at2"/>
<evidence type="ECO:0000256" key="6">
    <source>
        <dbReference type="RuleBase" id="RU363041"/>
    </source>
</evidence>
<evidence type="ECO:0000256" key="2">
    <source>
        <dbReference type="ARBA" id="ARBA00009142"/>
    </source>
</evidence>
<evidence type="ECO:0000256" key="1">
    <source>
        <dbReference type="ARBA" id="ARBA00004141"/>
    </source>
</evidence>
<reference evidence="7 8" key="1">
    <citation type="submission" date="2018-10" db="EMBL/GenBank/DDBJ databases">
        <title>Draft genome sequence of Bacillus salarius IM0101, isolated from a hypersaline soil in Inner Mongolia, China.</title>
        <authorList>
            <person name="Yamprayoonswat W."/>
            <person name="Boonvisut S."/>
            <person name="Jumpathong W."/>
            <person name="Sittihan S."/>
            <person name="Ruangsuj P."/>
            <person name="Wanthongcharoen S."/>
            <person name="Thongpramul N."/>
            <person name="Pimmason S."/>
            <person name="Yu B."/>
            <person name="Yasawong M."/>
        </authorList>
    </citation>
    <scope>NUCLEOTIDE SEQUENCE [LARGE SCALE GENOMIC DNA]</scope>
    <source>
        <strain evidence="7 8">IM0101</strain>
    </source>
</reference>
<feature type="transmembrane region" description="Helical" evidence="6">
    <location>
        <begin position="77"/>
        <end position="96"/>
    </location>
</feature>
<comment type="subcellular location">
    <subcellularLocation>
        <location evidence="6">Cell membrane</location>
        <topology evidence="6">Multi-pass membrane protein</topology>
    </subcellularLocation>
    <subcellularLocation>
        <location evidence="1">Membrane</location>
        <topology evidence="1">Multi-pass membrane protein</topology>
    </subcellularLocation>
</comment>
<evidence type="ECO:0000313" key="7">
    <source>
        <dbReference type="EMBL" id="RSL33521.1"/>
    </source>
</evidence>
<dbReference type="AlphaFoldDB" id="A0A3R9QLL0"/>
<dbReference type="Pfam" id="PF01925">
    <property type="entry name" value="TauE"/>
    <property type="match status" value="1"/>
</dbReference>
<organism evidence="7 8">
    <name type="scientific">Salibacterium salarium</name>
    <dbReference type="NCBI Taxonomy" id="284579"/>
    <lineage>
        <taxon>Bacteria</taxon>
        <taxon>Bacillati</taxon>
        <taxon>Bacillota</taxon>
        <taxon>Bacilli</taxon>
        <taxon>Bacillales</taxon>
        <taxon>Bacillaceae</taxon>
    </lineage>
</organism>
<dbReference type="EMBL" id="RBVX01000007">
    <property type="protein sequence ID" value="RSL33521.1"/>
    <property type="molecule type" value="Genomic_DNA"/>
</dbReference>
<dbReference type="RefSeq" id="WP_125555582.1">
    <property type="nucleotide sequence ID" value="NZ_RBVX01000007.1"/>
</dbReference>
<dbReference type="PANTHER" id="PTHR43701:SF13">
    <property type="entry name" value="MEMBRANE TRANSPORTER PROTEIN YRKJ-RELATED"/>
    <property type="match status" value="1"/>
</dbReference>